<accession>A0A0G1SZV9</accession>
<reference evidence="1 2" key="1">
    <citation type="journal article" date="2015" name="Nature">
        <title>rRNA introns, odd ribosomes, and small enigmatic genomes across a large radiation of phyla.</title>
        <authorList>
            <person name="Brown C.T."/>
            <person name="Hug L.A."/>
            <person name="Thomas B.C."/>
            <person name="Sharon I."/>
            <person name="Castelle C.J."/>
            <person name="Singh A."/>
            <person name="Wilkins M.J."/>
            <person name="Williams K.H."/>
            <person name="Banfield J.F."/>
        </authorList>
    </citation>
    <scope>NUCLEOTIDE SEQUENCE [LARGE SCALE GENOMIC DNA]</scope>
</reference>
<dbReference type="Proteomes" id="UP000033818">
    <property type="component" value="Unassembled WGS sequence"/>
</dbReference>
<evidence type="ECO:0000313" key="2">
    <source>
        <dbReference type="Proteomes" id="UP000033818"/>
    </source>
</evidence>
<gene>
    <name evidence="1" type="ORF">UX53_C0026G0014</name>
</gene>
<dbReference type="EMBL" id="LCMO01000026">
    <property type="protein sequence ID" value="KKU38715.1"/>
    <property type="molecule type" value="Genomic_DNA"/>
</dbReference>
<sequence>MVERCPEEAGVPSSILGSGTKLNLVKPRSARHKFCGSGEVVSRLLAKEKIAGSNPVSRSNKKPSCKYKKVFYLSIFTTALGTPEPAAPSA</sequence>
<evidence type="ECO:0000313" key="1">
    <source>
        <dbReference type="EMBL" id="KKU38715.1"/>
    </source>
</evidence>
<organism evidence="1 2">
    <name type="scientific">Candidatus Azambacteria bacterium GW2011_GWB2_46_37</name>
    <dbReference type="NCBI Taxonomy" id="1618618"/>
    <lineage>
        <taxon>Bacteria</taxon>
        <taxon>Candidatus Azamiibacteriota</taxon>
    </lineage>
</organism>
<comment type="caution">
    <text evidence="1">The sequence shown here is derived from an EMBL/GenBank/DDBJ whole genome shotgun (WGS) entry which is preliminary data.</text>
</comment>
<protein>
    <submittedName>
        <fullName evidence="1">Uncharacterized protein</fullName>
    </submittedName>
</protein>
<dbReference type="AlphaFoldDB" id="A0A0G1SZV9"/>
<name>A0A0G1SZV9_9BACT</name>
<proteinExistence type="predicted"/>